<dbReference type="EC" id="3.5.4.1" evidence="4"/>
<dbReference type="Gene3D" id="3.20.20.140">
    <property type="entry name" value="Metal-dependent hydrolases"/>
    <property type="match status" value="1"/>
</dbReference>
<dbReference type="PANTHER" id="PTHR32027">
    <property type="entry name" value="CYTOSINE DEAMINASE"/>
    <property type="match status" value="1"/>
</dbReference>
<dbReference type="EMBL" id="JZEY01000054">
    <property type="protein sequence ID" value="KKB10207.1"/>
    <property type="molecule type" value="Genomic_DNA"/>
</dbReference>
<keyword evidence="1" id="KW-0479">Metal-binding</keyword>
<reference evidence="4 5" key="1">
    <citation type="submission" date="2015-03" db="EMBL/GenBank/DDBJ databases">
        <authorList>
            <person name="Hassan Y."/>
            <person name="Lepp D."/>
            <person name="Li X.-Z."/>
            <person name="Zhou T."/>
        </authorList>
    </citation>
    <scope>NUCLEOTIDE SEQUENCE [LARGE SCALE GENOMIC DNA]</scope>
    <source>
        <strain evidence="4 5">IPL18</strain>
    </source>
</reference>
<dbReference type="Pfam" id="PF07969">
    <property type="entry name" value="Amidohydro_3"/>
    <property type="match status" value="1"/>
</dbReference>
<protein>
    <submittedName>
        <fullName evidence="4">Cytosine deaminase</fullName>
        <ecNumber evidence="4">3.5.4.1</ecNumber>
    </submittedName>
</protein>
<dbReference type="GO" id="GO:0004131">
    <property type="term" value="F:cytosine deaminase activity"/>
    <property type="evidence" value="ECO:0007669"/>
    <property type="project" value="UniProtKB-EC"/>
</dbReference>
<dbReference type="InterPro" id="IPR011059">
    <property type="entry name" value="Metal-dep_hydrolase_composite"/>
</dbReference>
<dbReference type="SUPFAM" id="SSF51338">
    <property type="entry name" value="Composite domain of metallo-dependent hydrolases"/>
    <property type="match status" value="1"/>
</dbReference>
<dbReference type="PATRIC" id="fig|429727.3.peg.522"/>
<dbReference type="Gene3D" id="2.30.40.10">
    <property type="entry name" value="Urease, subunit C, domain 1"/>
    <property type="match status" value="1"/>
</dbReference>
<comment type="caution">
    <text evidence="4">The sequence shown here is derived from an EMBL/GenBank/DDBJ whole genome shotgun (WGS) entry which is preliminary data.</text>
</comment>
<evidence type="ECO:0000313" key="5">
    <source>
        <dbReference type="Proteomes" id="UP000033649"/>
    </source>
</evidence>
<dbReference type="InterPro" id="IPR013108">
    <property type="entry name" value="Amidohydro_3"/>
</dbReference>
<evidence type="ECO:0000259" key="3">
    <source>
        <dbReference type="Pfam" id="PF07969"/>
    </source>
</evidence>
<dbReference type="AlphaFoldDB" id="A0A0F5FPV5"/>
<accession>A0A0F5FPV5</accession>
<evidence type="ECO:0000313" key="4">
    <source>
        <dbReference type="EMBL" id="KKB10207.1"/>
    </source>
</evidence>
<dbReference type="SUPFAM" id="SSF51556">
    <property type="entry name" value="Metallo-dependent hydrolases"/>
    <property type="match status" value="1"/>
</dbReference>
<keyword evidence="5" id="KW-1185">Reference proteome</keyword>
<organism evidence="4 5">
    <name type="scientific">Devosia chinhatensis</name>
    <dbReference type="NCBI Taxonomy" id="429727"/>
    <lineage>
        <taxon>Bacteria</taxon>
        <taxon>Pseudomonadati</taxon>
        <taxon>Pseudomonadota</taxon>
        <taxon>Alphaproteobacteria</taxon>
        <taxon>Hyphomicrobiales</taxon>
        <taxon>Devosiaceae</taxon>
        <taxon>Devosia</taxon>
    </lineage>
</organism>
<keyword evidence="2 4" id="KW-0378">Hydrolase</keyword>
<evidence type="ECO:0000256" key="2">
    <source>
        <dbReference type="ARBA" id="ARBA00022801"/>
    </source>
</evidence>
<sequence>MMFDLKITNANLPDGRTGVDIGIRDGRIAAIEADLAGEAGAVIDAANQLISPPFVDTHFHMDATLSLGQPRYNESGLLLEGIQIWGELKPLLTHDAVIQRALDYCDLAVSQGLLAIRTHVDICDQRLLGVEALLEVKRQVAPYIDLQLVAFPQDGYFRYPGAIELLDRALDMGVDVVGGIPHFERTMADGAASVKALCEIAAERGLLVDLHCDETDDPLSRHIETLASETQRLGLHGRVNGSHLTSMHSMDNYYVSKLLPLIAEAEVSATANPLINIGIQGRHDTYPKRRGMTRIPEMLKYGITCAFGHDCVMDPWYSLGMGDMLEVASMGLHVAQMTSRDAMRQCFEAITTGPAKIMHLDGYGIAVGNKADMVLLQAKDPIEAIRLKATRLAVIKSGKVIASAPRRESALALPGRPSSIDASRVGPQ</sequence>
<dbReference type="Proteomes" id="UP000033649">
    <property type="component" value="Unassembled WGS sequence"/>
</dbReference>
<dbReference type="InterPro" id="IPR052349">
    <property type="entry name" value="Metallo-hydrolase_Enzymes"/>
</dbReference>
<gene>
    <name evidence="4" type="ORF">VE26_02505</name>
</gene>
<dbReference type="PANTHER" id="PTHR32027:SF0">
    <property type="entry name" value="CYTOSINE DEAMINASE"/>
    <property type="match status" value="1"/>
</dbReference>
<dbReference type="InterPro" id="IPR032466">
    <property type="entry name" value="Metal_Hydrolase"/>
</dbReference>
<evidence type="ECO:0000256" key="1">
    <source>
        <dbReference type="ARBA" id="ARBA00022723"/>
    </source>
</evidence>
<dbReference type="CDD" id="cd01293">
    <property type="entry name" value="Bact_CD"/>
    <property type="match status" value="1"/>
</dbReference>
<dbReference type="FunFam" id="3.20.20.140:FF:000019">
    <property type="entry name" value="Cytosine deaminase"/>
    <property type="match status" value="1"/>
</dbReference>
<dbReference type="GO" id="GO:0006209">
    <property type="term" value="P:cytosine catabolic process"/>
    <property type="evidence" value="ECO:0007669"/>
    <property type="project" value="TreeGrafter"/>
</dbReference>
<dbReference type="GO" id="GO:0046872">
    <property type="term" value="F:metal ion binding"/>
    <property type="evidence" value="ECO:0007669"/>
    <property type="project" value="UniProtKB-KW"/>
</dbReference>
<dbReference type="NCBIfam" id="NF005748">
    <property type="entry name" value="PRK07572.1"/>
    <property type="match status" value="1"/>
</dbReference>
<name>A0A0F5FPV5_9HYPH</name>
<dbReference type="STRING" id="429727.VE26_02505"/>
<proteinExistence type="predicted"/>
<dbReference type="OrthoDB" id="9815027at2"/>
<dbReference type="GO" id="GO:0035888">
    <property type="term" value="F:isoguanine deaminase activity"/>
    <property type="evidence" value="ECO:0007669"/>
    <property type="project" value="TreeGrafter"/>
</dbReference>
<feature type="domain" description="Amidohydrolase 3" evidence="3">
    <location>
        <begin position="42"/>
        <end position="401"/>
    </location>
</feature>